<evidence type="ECO:0000256" key="1">
    <source>
        <dbReference type="SAM" id="SignalP"/>
    </source>
</evidence>
<feature type="chain" id="PRO_5047234546" description="Ig-like domain-containing protein" evidence="1">
    <location>
        <begin position="28"/>
        <end position="269"/>
    </location>
</feature>
<evidence type="ECO:0000313" key="3">
    <source>
        <dbReference type="Proteomes" id="UP001219957"/>
    </source>
</evidence>
<evidence type="ECO:0000313" key="2">
    <source>
        <dbReference type="EMBL" id="WED55887.1"/>
    </source>
</evidence>
<evidence type="ECO:0008006" key="4">
    <source>
        <dbReference type="Google" id="ProtNLM"/>
    </source>
</evidence>
<feature type="signal peptide" evidence="1">
    <location>
        <begin position="1"/>
        <end position="27"/>
    </location>
</feature>
<dbReference type="Gene3D" id="2.60.40.1080">
    <property type="match status" value="1"/>
</dbReference>
<organism evidence="2 3">
    <name type="scientific">Exiguobacterium profundum</name>
    <dbReference type="NCBI Taxonomy" id="307643"/>
    <lineage>
        <taxon>Bacteria</taxon>
        <taxon>Bacillati</taxon>
        <taxon>Bacillota</taxon>
        <taxon>Bacilli</taxon>
        <taxon>Bacillales</taxon>
        <taxon>Bacillales Family XII. Incertae Sedis</taxon>
        <taxon>Exiguobacterium</taxon>
    </lineage>
</organism>
<dbReference type="Proteomes" id="UP001219957">
    <property type="component" value="Chromosome"/>
</dbReference>
<gene>
    <name evidence="2" type="ORF">OE059_03240</name>
</gene>
<accession>A0ABY8B168</accession>
<name>A0ABY8B168_9BACL</name>
<reference evidence="2 3" key="1">
    <citation type="submission" date="2022-10" db="EMBL/GenBank/DDBJ databases">
        <title>Complete genome sequence of Exiguobacterium profundum TSS-3 isolated from an extremely saline-alkaline spring located in Ixtapa, Chiapas-Mexico.</title>
        <authorList>
            <person name="Rincon-Rosales R."/>
            <person name="Rogel M.A."/>
            <person name="Rincon-Molina C.I."/>
            <person name="Guerrero G."/>
            <person name="Manzano-Gomez L.A."/>
            <person name="Lopez-Lopez A."/>
            <person name="Rincon Molina F.A."/>
            <person name="Martinez-Romero E."/>
        </authorList>
    </citation>
    <scope>NUCLEOTIDE SEQUENCE [LARGE SCALE GENOMIC DNA]</scope>
    <source>
        <strain evidence="2 3">TSS-3</strain>
    </source>
</reference>
<dbReference type="RefSeq" id="WP_275060346.1">
    <property type="nucleotide sequence ID" value="NZ_CP109617.1"/>
</dbReference>
<proteinExistence type="predicted"/>
<keyword evidence="1" id="KW-0732">Signal</keyword>
<protein>
    <recommendedName>
        <fullName evidence="4">Ig-like domain-containing protein</fullName>
    </recommendedName>
</protein>
<dbReference type="EMBL" id="CP109617">
    <property type="protein sequence ID" value="WED55887.1"/>
    <property type="molecule type" value="Genomic_DNA"/>
</dbReference>
<keyword evidence="3" id="KW-1185">Reference proteome</keyword>
<sequence>MKRVFMQVVTAILMIASLSFYTEEAQAKSVSKIVIPTTYAKQDSGYARTLKLDVVYTDGTVERITKGVTWSSTTKKVARVGKTSVTSGVPGKTTIQAVYKGKKAKRTMTVSIPSKQNDVSWLKMQQASIFYDGNFYRNRVAFGSDLRKVKGSDGAFAEVQSDSGQFGKWSGNFLLADDPNYQNNPTYDVISVHTSPKFFKRTVTKSEVTRALGTPKEVLDYSYTVGFFKAGEELYRFKQDALLVYEVNQRTLIVQLDGDQVVRAISLFE</sequence>